<feature type="transmembrane region" description="Helical" evidence="17">
    <location>
        <begin position="7"/>
        <end position="32"/>
    </location>
</feature>
<evidence type="ECO:0000259" key="19">
    <source>
        <dbReference type="Pfam" id="PF01059"/>
    </source>
</evidence>
<evidence type="ECO:0000256" key="14">
    <source>
        <dbReference type="ARBA" id="ARBA00023128"/>
    </source>
</evidence>
<comment type="catalytic activity">
    <reaction evidence="16 17">
        <text>a ubiquinone + NADH + 5 H(+)(in) = a ubiquinol + NAD(+) + 4 H(+)(out)</text>
        <dbReference type="Rhea" id="RHEA:29091"/>
        <dbReference type="Rhea" id="RHEA-COMP:9565"/>
        <dbReference type="Rhea" id="RHEA-COMP:9566"/>
        <dbReference type="ChEBI" id="CHEBI:15378"/>
        <dbReference type="ChEBI" id="CHEBI:16389"/>
        <dbReference type="ChEBI" id="CHEBI:17976"/>
        <dbReference type="ChEBI" id="CHEBI:57540"/>
        <dbReference type="ChEBI" id="CHEBI:57945"/>
        <dbReference type="EC" id="7.1.1.2"/>
    </reaction>
</comment>
<dbReference type="GO" id="GO:0003954">
    <property type="term" value="F:NADH dehydrogenase activity"/>
    <property type="evidence" value="ECO:0007669"/>
    <property type="project" value="TreeGrafter"/>
</dbReference>
<evidence type="ECO:0000256" key="12">
    <source>
        <dbReference type="ARBA" id="ARBA00023027"/>
    </source>
</evidence>
<feature type="transmembrane region" description="Helical" evidence="17">
    <location>
        <begin position="416"/>
        <end position="439"/>
    </location>
</feature>
<dbReference type="GO" id="GO:0008137">
    <property type="term" value="F:NADH dehydrogenase (ubiquinone) activity"/>
    <property type="evidence" value="ECO:0007669"/>
    <property type="project" value="UniProtKB-UniRule"/>
</dbReference>
<dbReference type="EMBL" id="MN372209">
    <property type="protein sequence ID" value="UEP16599.1"/>
    <property type="molecule type" value="Genomic_DNA"/>
</dbReference>
<evidence type="ECO:0000256" key="3">
    <source>
        <dbReference type="ARBA" id="ARBA00009025"/>
    </source>
</evidence>
<protein>
    <recommendedName>
        <fullName evidence="5 17">NADH-ubiquinone oxidoreductase chain 4</fullName>
        <ecNumber evidence="4 17">7.1.1.2</ecNumber>
    </recommendedName>
</protein>
<keyword evidence="8 17" id="KW-0812">Transmembrane</keyword>
<name>A0A8K1RPB3_9HEMI</name>
<feature type="transmembrane region" description="Helical" evidence="17">
    <location>
        <begin position="108"/>
        <end position="127"/>
    </location>
</feature>
<dbReference type="AlphaFoldDB" id="A0A8K1RPB3"/>
<dbReference type="Pfam" id="PF00361">
    <property type="entry name" value="Proton_antipo_M"/>
    <property type="match status" value="1"/>
</dbReference>
<evidence type="ECO:0000256" key="15">
    <source>
        <dbReference type="ARBA" id="ARBA00023136"/>
    </source>
</evidence>
<feature type="transmembrane region" description="Helical" evidence="17">
    <location>
        <begin position="85"/>
        <end position="102"/>
    </location>
</feature>
<keyword evidence="14 17" id="KW-0496">Mitochondrion</keyword>
<evidence type="ECO:0000256" key="1">
    <source>
        <dbReference type="ARBA" id="ARBA00003257"/>
    </source>
</evidence>
<evidence type="ECO:0000256" key="7">
    <source>
        <dbReference type="ARBA" id="ARBA00022660"/>
    </source>
</evidence>
<dbReference type="GO" id="GO:0031966">
    <property type="term" value="C:mitochondrial membrane"/>
    <property type="evidence" value="ECO:0007669"/>
    <property type="project" value="UniProtKB-SubCell"/>
</dbReference>
<feature type="transmembrane region" description="Helical" evidence="17">
    <location>
        <begin position="210"/>
        <end position="235"/>
    </location>
</feature>
<feature type="transmembrane region" description="Helical" evidence="17">
    <location>
        <begin position="267"/>
        <end position="286"/>
    </location>
</feature>
<accession>A0A8K1RPB3</accession>
<evidence type="ECO:0000256" key="10">
    <source>
        <dbReference type="ARBA" id="ARBA00022982"/>
    </source>
</evidence>
<feature type="transmembrane region" description="Helical" evidence="17">
    <location>
        <begin position="292"/>
        <end position="316"/>
    </location>
</feature>
<dbReference type="EC" id="7.1.1.2" evidence="4 17"/>
<keyword evidence="9" id="KW-1278">Translocase</keyword>
<evidence type="ECO:0000256" key="17">
    <source>
        <dbReference type="RuleBase" id="RU003297"/>
    </source>
</evidence>
<reference evidence="20" key="1">
    <citation type="submission" date="2019-08" db="EMBL/GenBank/DDBJ databases">
        <title>The complete mitochondrial genome of Pyrrhocoris tibialis (Insecta: Hemiptera: Pyrrhocoridae).</title>
        <authorList>
            <person name="Yuan M.-L."/>
            <person name="Zhang Q.-L."/>
        </authorList>
    </citation>
    <scope>NUCLEOTIDE SEQUENCE</scope>
</reference>
<evidence type="ECO:0000313" key="20">
    <source>
        <dbReference type="EMBL" id="UEP16599.1"/>
    </source>
</evidence>
<evidence type="ECO:0000256" key="5">
    <source>
        <dbReference type="ARBA" id="ARBA00021006"/>
    </source>
</evidence>
<feature type="transmembrane region" description="Helical" evidence="17">
    <location>
        <begin position="173"/>
        <end position="198"/>
    </location>
</feature>
<comment type="function">
    <text evidence="17">Core subunit of the mitochondrial membrane respiratory chain NADH dehydrogenase (Complex I) which catalyzes electron transfer from NADH through the respiratory chain, using ubiquinone as an electron acceptor. Essential for the catalytic activity and assembly of complex I.</text>
</comment>
<keyword evidence="11 17" id="KW-1133">Transmembrane helix</keyword>
<evidence type="ECO:0000256" key="8">
    <source>
        <dbReference type="ARBA" id="ARBA00022692"/>
    </source>
</evidence>
<dbReference type="InterPro" id="IPR003918">
    <property type="entry name" value="NADH_UbQ_OxRdtase"/>
</dbReference>
<feature type="transmembrane region" description="Helical" evidence="17">
    <location>
        <begin position="328"/>
        <end position="350"/>
    </location>
</feature>
<feature type="domain" description="NADH:quinone oxidoreductase/Mrp antiporter transmembrane" evidence="18">
    <location>
        <begin position="103"/>
        <end position="382"/>
    </location>
</feature>
<evidence type="ECO:0000256" key="9">
    <source>
        <dbReference type="ARBA" id="ARBA00022967"/>
    </source>
</evidence>
<keyword evidence="6 17" id="KW-0813">Transport</keyword>
<evidence type="ECO:0000256" key="2">
    <source>
        <dbReference type="ARBA" id="ARBA00004225"/>
    </source>
</evidence>
<evidence type="ECO:0000256" key="13">
    <source>
        <dbReference type="ARBA" id="ARBA00023075"/>
    </source>
</evidence>
<evidence type="ECO:0000256" key="6">
    <source>
        <dbReference type="ARBA" id="ARBA00022448"/>
    </source>
</evidence>
<dbReference type="GO" id="GO:0042773">
    <property type="term" value="P:ATP synthesis coupled electron transport"/>
    <property type="evidence" value="ECO:0007669"/>
    <property type="project" value="InterPro"/>
</dbReference>
<dbReference type="GO" id="GO:0048039">
    <property type="term" value="F:ubiquinone binding"/>
    <property type="evidence" value="ECO:0007669"/>
    <property type="project" value="TreeGrafter"/>
</dbReference>
<organism evidence="20">
    <name type="scientific">Pyrrhocoris tibialis</name>
    <dbReference type="NCBI Taxonomy" id="1962888"/>
    <lineage>
        <taxon>Eukaryota</taxon>
        <taxon>Metazoa</taxon>
        <taxon>Ecdysozoa</taxon>
        <taxon>Arthropoda</taxon>
        <taxon>Hexapoda</taxon>
        <taxon>Insecta</taxon>
        <taxon>Pterygota</taxon>
        <taxon>Neoptera</taxon>
        <taxon>Paraneoptera</taxon>
        <taxon>Hemiptera</taxon>
        <taxon>Heteroptera</taxon>
        <taxon>Panheteroptera</taxon>
        <taxon>Pentatomomorpha</taxon>
        <taxon>Pyrrhocoroidea</taxon>
        <taxon>Pyrrhocoridae</taxon>
        <taxon>Pyrrhocoris</taxon>
    </lineage>
</organism>
<dbReference type="InterPro" id="IPR001750">
    <property type="entry name" value="ND/Mrp_TM"/>
</dbReference>
<evidence type="ECO:0000256" key="4">
    <source>
        <dbReference type="ARBA" id="ARBA00012944"/>
    </source>
</evidence>
<evidence type="ECO:0000256" key="11">
    <source>
        <dbReference type="ARBA" id="ARBA00022989"/>
    </source>
</evidence>
<feature type="transmembrane region" description="Helical" evidence="17">
    <location>
        <begin position="52"/>
        <end position="73"/>
    </location>
</feature>
<dbReference type="InterPro" id="IPR000260">
    <property type="entry name" value="NADH4_N"/>
</dbReference>
<dbReference type="PANTHER" id="PTHR43507">
    <property type="entry name" value="NADH-UBIQUINONE OXIDOREDUCTASE CHAIN 4"/>
    <property type="match status" value="1"/>
</dbReference>
<feature type="domain" description="NADH:ubiquinone oxidoreductase chain 4 N-terminal" evidence="19">
    <location>
        <begin position="1"/>
        <end position="99"/>
    </location>
</feature>
<dbReference type="PANTHER" id="PTHR43507:SF20">
    <property type="entry name" value="NADH-UBIQUINONE OXIDOREDUCTASE CHAIN 4"/>
    <property type="match status" value="1"/>
</dbReference>
<keyword evidence="10 17" id="KW-0249">Electron transport</keyword>
<dbReference type="GO" id="GO:0015990">
    <property type="term" value="P:electron transport coupled proton transport"/>
    <property type="evidence" value="ECO:0007669"/>
    <property type="project" value="TreeGrafter"/>
</dbReference>
<sequence>MMKYLIMMLMLIPILNYWWLFMVFLFVLSLQLLLFPSGIYFNGLSYGFGMDTLSYCMIILSVWIVGLMLLASMQVKFSFNNNNEFVYVLFFMLIMLILTFSTTNLLMLYLFFEGSMIPVLFLIFGWGYQPERLVAGLYLLFYTLFASMPLLLSIFYLYYYNSTLYIFLLEANFNFYLCLGLILAFLVKMPLAFFHFWLPKAHVEAPVSGSMILAGVLLKLGGYGLCRVFNFIWFYMLNYSWFWVVFSLFGGLLLSVLCLCQVDIKSLIAYSSVVHMSMVICGLMSLNYYGFLGALVLMLGHGLCSSGLFALANIIYERSCSRSLFINKGYITILPLISMFWFLFIINNIASPISLNLLGECFLLNSLIGWDYFNMFFLGFISFFSCCYSIYLFSITQHGFMYSGFNSFFPGKYREFLLIYYHFIPLNFLFFKVDIFMLWL</sequence>
<comment type="similarity">
    <text evidence="3 17">Belongs to the complex I subunit 4 family.</text>
</comment>
<dbReference type="Pfam" id="PF01059">
    <property type="entry name" value="Oxidored_q5_N"/>
    <property type="match status" value="1"/>
</dbReference>
<proteinExistence type="inferred from homology"/>
<keyword evidence="15 17" id="KW-0472">Membrane</keyword>
<feature type="transmembrane region" description="Helical" evidence="17">
    <location>
        <begin position="241"/>
        <end position="260"/>
    </location>
</feature>
<feature type="transmembrane region" description="Helical" evidence="17">
    <location>
        <begin position="139"/>
        <end position="161"/>
    </location>
</feature>
<comment type="function">
    <text evidence="1">Core subunit of the mitochondrial membrane respiratory chain NADH dehydrogenase (Complex I) that is believed to belong to the minimal assembly required for catalysis. Complex I functions in the transfer of electrons from NADH to the respiratory chain. The immediate electron acceptor for the enzyme is believed to be ubiquinone.</text>
</comment>
<evidence type="ECO:0000259" key="18">
    <source>
        <dbReference type="Pfam" id="PF00361"/>
    </source>
</evidence>
<evidence type="ECO:0000256" key="16">
    <source>
        <dbReference type="ARBA" id="ARBA00049551"/>
    </source>
</evidence>
<feature type="transmembrane region" description="Helical" evidence="17">
    <location>
        <begin position="372"/>
        <end position="395"/>
    </location>
</feature>
<dbReference type="PRINTS" id="PR01437">
    <property type="entry name" value="NUOXDRDTASE4"/>
</dbReference>
<gene>
    <name evidence="20" type="primary">ND4</name>
</gene>
<keyword evidence="12 17" id="KW-0520">NAD</keyword>
<geneLocation type="mitochondrion" evidence="20"/>
<keyword evidence="7 17" id="KW-0679">Respiratory chain</keyword>
<keyword evidence="13 17" id="KW-0830">Ubiquinone</keyword>
<comment type="subcellular location">
    <subcellularLocation>
        <location evidence="2 17">Mitochondrion membrane</location>
        <topology evidence="2 17">Multi-pass membrane protein</topology>
    </subcellularLocation>
</comment>